<evidence type="ECO:0000313" key="3">
    <source>
        <dbReference type="EMBL" id="KAL1844839.1"/>
    </source>
</evidence>
<gene>
    <name evidence="3" type="ORF">VTK73DRAFT_1692</name>
</gene>
<dbReference type="PANTHER" id="PTHR47332:SF4">
    <property type="entry name" value="SET DOMAIN-CONTAINING PROTEIN 5"/>
    <property type="match status" value="1"/>
</dbReference>
<comment type="caution">
    <text evidence="3">The sequence shown here is derived from an EMBL/GenBank/DDBJ whole genome shotgun (WGS) entry which is preliminary data.</text>
</comment>
<keyword evidence="2" id="KW-0732">Signal</keyword>
<dbReference type="InterPro" id="IPR053185">
    <property type="entry name" value="SET_domain_protein"/>
</dbReference>
<reference evidence="3 4" key="1">
    <citation type="journal article" date="2024" name="Commun. Biol.">
        <title>Comparative genomic analysis of thermophilic fungi reveals convergent evolutionary adaptations and gene losses.</title>
        <authorList>
            <person name="Steindorff A.S."/>
            <person name="Aguilar-Pontes M.V."/>
            <person name="Robinson A.J."/>
            <person name="Andreopoulos B."/>
            <person name="LaButti K."/>
            <person name="Kuo A."/>
            <person name="Mondo S."/>
            <person name="Riley R."/>
            <person name="Otillar R."/>
            <person name="Haridas S."/>
            <person name="Lipzen A."/>
            <person name="Grimwood J."/>
            <person name="Schmutz J."/>
            <person name="Clum A."/>
            <person name="Reid I.D."/>
            <person name="Moisan M.C."/>
            <person name="Butler G."/>
            <person name="Nguyen T.T.M."/>
            <person name="Dewar K."/>
            <person name="Conant G."/>
            <person name="Drula E."/>
            <person name="Henrissat B."/>
            <person name="Hansel C."/>
            <person name="Singer S."/>
            <person name="Hutchinson M.I."/>
            <person name="de Vries R.P."/>
            <person name="Natvig D.O."/>
            <person name="Powell A.J."/>
            <person name="Tsang A."/>
            <person name="Grigoriev I.V."/>
        </authorList>
    </citation>
    <scope>NUCLEOTIDE SEQUENCE [LARGE SCALE GENOMIC DNA]</scope>
    <source>
        <strain evidence="3 4">ATCC 24622</strain>
    </source>
</reference>
<proteinExistence type="predicted"/>
<feature type="chain" id="PRO_5046263491" evidence="2">
    <location>
        <begin position="31"/>
        <end position="302"/>
    </location>
</feature>
<accession>A0ABR3VT62</accession>
<organism evidence="3 4">
    <name type="scientific">Phialemonium thermophilum</name>
    <dbReference type="NCBI Taxonomy" id="223376"/>
    <lineage>
        <taxon>Eukaryota</taxon>
        <taxon>Fungi</taxon>
        <taxon>Dikarya</taxon>
        <taxon>Ascomycota</taxon>
        <taxon>Pezizomycotina</taxon>
        <taxon>Sordariomycetes</taxon>
        <taxon>Sordariomycetidae</taxon>
        <taxon>Cephalothecales</taxon>
        <taxon>Cephalothecaceae</taxon>
        <taxon>Phialemonium</taxon>
    </lineage>
</organism>
<protein>
    <submittedName>
        <fullName evidence="3">Uncharacterized protein</fullName>
    </submittedName>
</protein>
<dbReference type="PANTHER" id="PTHR47332">
    <property type="entry name" value="SET DOMAIN-CONTAINING PROTEIN 5"/>
    <property type="match status" value="1"/>
</dbReference>
<feature type="signal peptide" evidence="2">
    <location>
        <begin position="1"/>
        <end position="30"/>
    </location>
</feature>
<keyword evidence="4" id="KW-1185">Reference proteome</keyword>
<evidence type="ECO:0000256" key="2">
    <source>
        <dbReference type="SAM" id="SignalP"/>
    </source>
</evidence>
<evidence type="ECO:0000256" key="1">
    <source>
        <dbReference type="SAM" id="MobiDB-lite"/>
    </source>
</evidence>
<dbReference type="EMBL" id="JAZHXJ010001428">
    <property type="protein sequence ID" value="KAL1844839.1"/>
    <property type="molecule type" value="Genomic_DNA"/>
</dbReference>
<name>A0ABR3VT62_9PEZI</name>
<feature type="region of interest" description="Disordered" evidence="1">
    <location>
        <begin position="151"/>
        <end position="172"/>
    </location>
</feature>
<dbReference type="Proteomes" id="UP001586593">
    <property type="component" value="Unassembled WGS sequence"/>
</dbReference>
<sequence>MRAILDHVLIAPSVTSAILVLLHSPCVVGSDSTSAQVAEEQTRFNPLGLLRPLDPTTCAIPVDDSTAAQTGSWEPWTHPPFCVTSVSSSPGAKESHDHVGNRHKVCLFTDTRFRGGAGLSAITTPEIAASLAPKLMDPYVSWEEPKHSFRTGPIVGSADAGNETTTPPPPPYHIVPVPGRGQGVVALRRIRRAEVFMVGVPAVLVATTTPAVAMVVEGVDHQDGRQWRGLLEEAFERLPCRDALMALARSAGHGTPAEDVLRTNMFTIPVEGLAHQGLFLEISVSTWLRNCTLYSTACASAP</sequence>
<evidence type="ECO:0000313" key="4">
    <source>
        <dbReference type="Proteomes" id="UP001586593"/>
    </source>
</evidence>